<dbReference type="Gene3D" id="3.40.50.1820">
    <property type="entry name" value="alpha/beta hydrolase"/>
    <property type="match status" value="1"/>
</dbReference>
<dbReference type="PANTHER" id="PTHR43433:SF10">
    <property type="entry name" value="AB HYDROLASE-1 DOMAIN-CONTAINING PROTEIN"/>
    <property type="match status" value="1"/>
</dbReference>
<reference evidence="2 3" key="1">
    <citation type="journal article" date="2021" name="Int. J. Syst. Evol. Microbiol.">
        <title>Halobaculum halophilum sp. nov. and Halobaculum salinum sp. nov., isolated from salt lake and saline soil.</title>
        <authorList>
            <person name="Cui H.L."/>
            <person name="Shi X.W."/>
            <person name="Yin X.M."/>
            <person name="Yang X.Y."/>
            <person name="Hou J."/>
            <person name="Zhu L."/>
        </authorList>
    </citation>
    <scope>NUCLEOTIDE SEQUENCE [LARGE SCALE GENOMIC DNA]</scope>
    <source>
        <strain evidence="2 3">NBRC 109044</strain>
    </source>
</reference>
<geneLocation type="plasmid" evidence="2 3">
    <name>unnamed2</name>
</geneLocation>
<keyword evidence="3" id="KW-1185">Reference proteome</keyword>
<dbReference type="InterPro" id="IPR000073">
    <property type="entry name" value="AB_hydrolase_1"/>
</dbReference>
<evidence type="ECO:0000259" key="1">
    <source>
        <dbReference type="Pfam" id="PF00561"/>
    </source>
</evidence>
<dbReference type="InterPro" id="IPR050471">
    <property type="entry name" value="AB_hydrolase"/>
</dbReference>
<keyword evidence="2" id="KW-0614">Plasmid</keyword>
<dbReference type="Pfam" id="PF00561">
    <property type="entry name" value="Abhydrolase_1"/>
    <property type="match status" value="1"/>
</dbReference>
<dbReference type="PANTHER" id="PTHR43433">
    <property type="entry name" value="HYDROLASE, ALPHA/BETA FOLD FAMILY PROTEIN"/>
    <property type="match status" value="1"/>
</dbReference>
<organism evidence="2 3">
    <name type="scientific">Halobaculum magnesiiphilum</name>
    <dbReference type="NCBI Taxonomy" id="1017351"/>
    <lineage>
        <taxon>Archaea</taxon>
        <taxon>Methanobacteriati</taxon>
        <taxon>Methanobacteriota</taxon>
        <taxon>Stenosarchaea group</taxon>
        <taxon>Halobacteria</taxon>
        <taxon>Halobacteriales</taxon>
        <taxon>Haloferacaceae</taxon>
        <taxon>Halobaculum</taxon>
    </lineage>
</organism>
<dbReference type="Proteomes" id="UP000826254">
    <property type="component" value="Plasmid unnamed2"/>
</dbReference>
<proteinExistence type="predicted"/>
<evidence type="ECO:0000313" key="2">
    <source>
        <dbReference type="EMBL" id="QZP39624.1"/>
    </source>
</evidence>
<protein>
    <submittedName>
        <fullName evidence="2">Alpha/beta hydrolase</fullName>
    </submittedName>
</protein>
<feature type="domain" description="AB hydrolase-1" evidence="1">
    <location>
        <begin position="43"/>
        <end position="282"/>
    </location>
</feature>
<dbReference type="EMBL" id="CP081960">
    <property type="protein sequence ID" value="QZP39624.1"/>
    <property type="molecule type" value="Genomic_DNA"/>
</dbReference>
<dbReference type="GO" id="GO:0016787">
    <property type="term" value="F:hydrolase activity"/>
    <property type="evidence" value="ECO:0007669"/>
    <property type="project" value="UniProtKB-KW"/>
</dbReference>
<gene>
    <name evidence="2" type="ORF">K6T50_16665</name>
</gene>
<dbReference type="AlphaFoldDB" id="A0A8T8WIR8"/>
<evidence type="ECO:0000313" key="3">
    <source>
        <dbReference type="Proteomes" id="UP000826254"/>
    </source>
</evidence>
<accession>A0A8T8WIR8</accession>
<keyword evidence="2" id="KW-0378">Hydrolase</keyword>
<dbReference type="InterPro" id="IPR029058">
    <property type="entry name" value="AB_hydrolase_fold"/>
</dbReference>
<dbReference type="KEGG" id="hmp:K6T50_16665"/>
<sequence>MQHSVPDSPRDSVEHPGDQFQTVTLADDKQLAYAQYGDADGTPVLFFHGTPGSRLLGSLLEPAARERGIRVIAPDRPGFGRSDPWSDRSIRDAGSVVRAVLDDVNVETAGIIAFSGGSPHALAAATTHGDRVREVDIVAGATPSSVTEEPPFIQRLLSGLATTAPLVLRGLFRGQTWLARRSDPSFVVEQYTASGNTDAIPEDAARLVKADFLEAFARCRSGAVTEFKAAATDWEVLLQDIDTKIRFWHGDTDTNVPIKSVRRLQSQLPTAQLRVLDDADHIETLLRSVPDVLEHHR</sequence>
<dbReference type="SUPFAM" id="SSF53474">
    <property type="entry name" value="alpha/beta-Hydrolases"/>
    <property type="match status" value="1"/>
</dbReference>
<name>A0A8T8WIR8_9EURY</name>